<feature type="transmembrane region" description="Helical" evidence="1">
    <location>
        <begin position="7"/>
        <end position="26"/>
    </location>
</feature>
<feature type="transmembrane region" description="Helical" evidence="1">
    <location>
        <begin position="32"/>
        <end position="51"/>
    </location>
</feature>
<keyword evidence="3" id="KW-1185">Reference proteome</keyword>
<dbReference type="RefSeq" id="WP_062445260.1">
    <property type="nucleotide sequence ID" value="NZ_BMCJ01000001.1"/>
</dbReference>
<gene>
    <name evidence="2" type="ORF">GCM10007216_06250</name>
</gene>
<keyword evidence="1" id="KW-0812">Transmembrane</keyword>
<evidence type="ECO:0000313" key="3">
    <source>
        <dbReference type="Proteomes" id="UP000619534"/>
    </source>
</evidence>
<name>A0ABQ1NJ29_9BACI</name>
<reference evidence="3" key="1">
    <citation type="journal article" date="2019" name="Int. J. Syst. Evol. Microbiol.">
        <title>The Global Catalogue of Microorganisms (GCM) 10K type strain sequencing project: providing services to taxonomists for standard genome sequencing and annotation.</title>
        <authorList>
            <consortium name="The Broad Institute Genomics Platform"/>
            <consortium name="The Broad Institute Genome Sequencing Center for Infectious Disease"/>
            <person name="Wu L."/>
            <person name="Ma J."/>
        </authorList>
    </citation>
    <scope>NUCLEOTIDE SEQUENCE [LARGE SCALE GENOMIC DNA]</scope>
    <source>
        <strain evidence="3">CCM 7282</strain>
    </source>
</reference>
<keyword evidence="1" id="KW-1133">Transmembrane helix</keyword>
<accession>A0ABQ1NJ29</accession>
<evidence type="ECO:0000256" key="1">
    <source>
        <dbReference type="SAM" id="Phobius"/>
    </source>
</evidence>
<comment type="caution">
    <text evidence="2">The sequence shown here is derived from an EMBL/GenBank/DDBJ whole genome shotgun (WGS) entry which is preliminary data.</text>
</comment>
<keyword evidence="1" id="KW-0472">Membrane</keyword>
<organism evidence="2 3">
    <name type="scientific">Thalassobacillus devorans</name>
    <dbReference type="NCBI Taxonomy" id="279813"/>
    <lineage>
        <taxon>Bacteria</taxon>
        <taxon>Bacillati</taxon>
        <taxon>Bacillota</taxon>
        <taxon>Bacilli</taxon>
        <taxon>Bacillales</taxon>
        <taxon>Bacillaceae</taxon>
        <taxon>Thalassobacillus</taxon>
    </lineage>
</organism>
<sequence length="63" mass="7086">MHKNLRVRIGLIGNLLIFFWGISRIFAENTIAFIPVILAVGGFIGVLGSIYKLKKLDIDKRQS</sequence>
<evidence type="ECO:0000313" key="2">
    <source>
        <dbReference type="EMBL" id="GGC78519.1"/>
    </source>
</evidence>
<protein>
    <submittedName>
        <fullName evidence="2">Uncharacterized protein</fullName>
    </submittedName>
</protein>
<proteinExistence type="predicted"/>
<dbReference type="Proteomes" id="UP000619534">
    <property type="component" value="Unassembled WGS sequence"/>
</dbReference>
<dbReference type="EMBL" id="BMCJ01000001">
    <property type="protein sequence ID" value="GGC78519.1"/>
    <property type="molecule type" value="Genomic_DNA"/>
</dbReference>